<organism evidence="2">
    <name type="scientific">Chromera velia CCMP2878</name>
    <dbReference type="NCBI Taxonomy" id="1169474"/>
    <lineage>
        <taxon>Eukaryota</taxon>
        <taxon>Sar</taxon>
        <taxon>Alveolata</taxon>
        <taxon>Colpodellida</taxon>
        <taxon>Chromeraceae</taxon>
        <taxon>Chromera</taxon>
    </lineage>
</organism>
<dbReference type="AlphaFoldDB" id="A0A0G4I7E0"/>
<evidence type="ECO:0000256" key="1">
    <source>
        <dbReference type="SAM" id="MobiDB-lite"/>
    </source>
</evidence>
<dbReference type="VEuPathDB" id="CryptoDB:Cvel_11577"/>
<feature type="region of interest" description="Disordered" evidence="1">
    <location>
        <begin position="1"/>
        <end position="22"/>
    </location>
</feature>
<accession>A0A0G4I7E0</accession>
<name>A0A0G4I7E0_9ALVE</name>
<gene>
    <name evidence="2" type="ORF">Cvel_11577</name>
</gene>
<feature type="compositionally biased region" description="Polar residues" evidence="1">
    <location>
        <begin position="1"/>
        <end position="14"/>
    </location>
</feature>
<proteinExistence type="predicted"/>
<dbReference type="EMBL" id="CDMZ01005412">
    <property type="protein sequence ID" value="CEM52883.1"/>
    <property type="molecule type" value="Genomic_DNA"/>
</dbReference>
<sequence>MKSRNVLVSSQGRMTESPAAARGRTVNEACVCEPRREQRGHHHAGRCPETVKNEKAEECRHCLPVLFREHNQPIFEVLELLPWLSLQFEWCKQTTTRTRCRIERHFRDLAVHSSHPSPFWTPFGSSSD</sequence>
<evidence type="ECO:0000313" key="2">
    <source>
        <dbReference type="EMBL" id="CEM52883.1"/>
    </source>
</evidence>
<protein>
    <submittedName>
        <fullName evidence="2">Uncharacterized protein</fullName>
    </submittedName>
</protein>
<reference evidence="2" key="1">
    <citation type="submission" date="2014-11" db="EMBL/GenBank/DDBJ databases">
        <authorList>
            <person name="Otto D Thomas"/>
            <person name="Naeem Raeece"/>
        </authorList>
    </citation>
    <scope>NUCLEOTIDE SEQUENCE</scope>
</reference>